<comment type="catalytic activity">
    <reaction evidence="10">
        <text>L-isoleucine + 2-oxoglutarate = (S)-3-methyl-2-oxopentanoate + L-glutamate</text>
        <dbReference type="Rhea" id="RHEA:24801"/>
        <dbReference type="ChEBI" id="CHEBI:16810"/>
        <dbReference type="ChEBI" id="CHEBI:29985"/>
        <dbReference type="ChEBI" id="CHEBI:35146"/>
        <dbReference type="ChEBI" id="CHEBI:58045"/>
        <dbReference type="EC" id="2.6.1.42"/>
    </reaction>
</comment>
<dbReference type="EC" id="2.6.1.42" evidence="6"/>
<keyword evidence="8" id="KW-0028">Amino-acid biosynthesis</keyword>
<dbReference type="Proteomes" id="UP000002745">
    <property type="component" value="Chromosome"/>
</dbReference>
<evidence type="ECO:0000256" key="11">
    <source>
        <dbReference type="ARBA" id="ARBA00049229"/>
    </source>
</evidence>
<dbReference type="Gene3D" id="3.30.470.10">
    <property type="match status" value="1"/>
</dbReference>
<dbReference type="SUPFAM" id="SSF56752">
    <property type="entry name" value="D-aminoacid aminotransferase-like PLP-dependent enzymes"/>
    <property type="match status" value="1"/>
</dbReference>
<evidence type="ECO:0000256" key="5">
    <source>
        <dbReference type="ARBA" id="ARBA00009320"/>
    </source>
</evidence>
<proteinExistence type="inferred from homology"/>
<dbReference type="EMBL" id="CP001678">
    <property type="protein sequence ID" value="ACT58533.1"/>
    <property type="molecule type" value="Genomic_DNA"/>
</dbReference>
<comment type="pathway">
    <text evidence="2">Amino-acid biosynthesis; L-isoleucine biosynthesis; L-isoleucine from 2-oxobutanoate: step 4/4.</text>
</comment>
<evidence type="ECO:0000256" key="9">
    <source>
        <dbReference type="ARBA" id="ARBA00048212"/>
    </source>
</evidence>
<name>C6XQ16_HIRBI</name>
<comment type="pathway">
    <text evidence="4">Amino-acid biosynthesis; L-leucine biosynthesis; L-leucine from 3-methyl-2-oxobutanoate: step 4/4.</text>
</comment>
<keyword evidence="13" id="KW-1185">Reference proteome</keyword>
<evidence type="ECO:0000256" key="7">
    <source>
        <dbReference type="ARBA" id="ARBA00014472"/>
    </source>
</evidence>
<dbReference type="GO" id="GO:0004084">
    <property type="term" value="F:branched-chain-amino-acid transaminase activity"/>
    <property type="evidence" value="ECO:0007669"/>
    <property type="project" value="UniProtKB-EC"/>
</dbReference>
<dbReference type="HOGENOM" id="CLU_020844_2_0_5"/>
<evidence type="ECO:0000313" key="13">
    <source>
        <dbReference type="Proteomes" id="UP000002745"/>
    </source>
</evidence>
<comment type="similarity">
    <text evidence="5">Belongs to the class-IV pyridoxal-phosphate-dependent aminotransferase family.</text>
</comment>
<dbReference type="Pfam" id="PF01063">
    <property type="entry name" value="Aminotran_4"/>
    <property type="match status" value="1"/>
</dbReference>
<dbReference type="InterPro" id="IPR036038">
    <property type="entry name" value="Aminotransferase-like"/>
</dbReference>
<dbReference type="RefSeq" id="WP_015826683.1">
    <property type="nucleotide sequence ID" value="NC_012982.1"/>
</dbReference>
<protein>
    <recommendedName>
        <fullName evidence="7">Probable branched-chain-amino-acid aminotransferase</fullName>
        <ecNumber evidence="6">2.6.1.42</ecNumber>
    </recommendedName>
</protein>
<comment type="catalytic activity">
    <reaction evidence="9">
        <text>L-valine + 2-oxoglutarate = 3-methyl-2-oxobutanoate + L-glutamate</text>
        <dbReference type="Rhea" id="RHEA:24813"/>
        <dbReference type="ChEBI" id="CHEBI:11851"/>
        <dbReference type="ChEBI" id="CHEBI:16810"/>
        <dbReference type="ChEBI" id="CHEBI:29985"/>
        <dbReference type="ChEBI" id="CHEBI:57762"/>
        <dbReference type="EC" id="2.6.1.42"/>
    </reaction>
</comment>
<comment type="pathway">
    <text evidence="3">Amino-acid biosynthesis; L-valine biosynthesis; L-valine from pyruvate: step 4/4.</text>
</comment>
<dbReference type="InterPro" id="IPR043131">
    <property type="entry name" value="BCAT-like_N"/>
</dbReference>
<dbReference type="STRING" id="582402.Hbal_0839"/>
<dbReference type="AlphaFoldDB" id="C6XQ16"/>
<evidence type="ECO:0000256" key="10">
    <source>
        <dbReference type="ARBA" id="ARBA00048798"/>
    </source>
</evidence>
<dbReference type="InterPro" id="IPR050571">
    <property type="entry name" value="Class-IV_PLP-Dep_Aminotrnsfr"/>
</dbReference>
<accession>C6XQ16</accession>
<evidence type="ECO:0000256" key="1">
    <source>
        <dbReference type="ARBA" id="ARBA00003109"/>
    </source>
</evidence>
<comment type="catalytic activity">
    <reaction evidence="11">
        <text>L-leucine + 2-oxoglutarate = 4-methyl-2-oxopentanoate + L-glutamate</text>
        <dbReference type="Rhea" id="RHEA:18321"/>
        <dbReference type="ChEBI" id="CHEBI:16810"/>
        <dbReference type="ChEBI" id="CHEBI:17865"/>
        <dbReference type="ChEBI" id="CHEBI:29985"/>
        <dbReference type="ChEBI" id="CHEBI:57427"/>
        <dbReference type="EC" id="2.6.1.42"/>
    </reaction>
</comment>
<dbReference type="eggNOG" id="COG0115">
    <property type="taxonomic scope" value="Bacteria"/>
</dbReference>
<dbReference type="Gene3D" id="3.20.10.10">
    <property type="entry name" value="D-amino Acid Aminotransferase, subunit A, domain 2"/>
    <property type="match status" value="1"/>
</dbReference>
<dbReference type="KEGG" id="hba:Hbal_0839"/>
<gene>
    <name evidence="12" type="ordered locus">Hbal_0839</name>
</gene>
<evidence type="ECO:0000256" key="2">
    <source>
        <dbReference type="ARBA" id="ARBA00004824"/>
    </source>
</evidence>
<dbReference type="InterPro" id="IPR043132">
    <property type="entry name" value="BCAT-like_C"/>
</dbReference>
<keyword evidence="12" id="KW-0808">Transferase</keyword>
<comment type="function">
    <text evidence="1">Acts on leucine, isoleucine and valine.</text>
</comment>
<evidence type="ECO:0000256" key="8">
    <source>
        <dbReference type="ARBA" id="ARBA00023304"/>
    </source>
</evidence>
<dbReference type="GO" id="GO:0009082">
    <property type="term" value="P:branched-chain amino acid biosynthetic process"/>
    <property type="evidence" value="ECO:0007669"/>
    <property type="project" value="UniProtKB-KW"/>
</dbReference>
<keyword evidence="8" id="KW-0100">Branched-chain amino acid biosynthesis</keyword>
<dbReference type="InterPro" id="IPR001544">
    <property type="entry name" value="Aminotrans_IV"/>
</dbReference>
<dbReference type="OrthoDB" id="9805628at2"/>
<reference evidence="13" key="1">
    <citation type="journal article" date="2011" name="J. Bacteriol.">
        <title>Genome sequences of eight morphologically diverse alphaproteobacteria.</title>
        <authorList>
            <consortium name="US DOE Joint Genome Institute"/>
            <person name="Brown P.J."/>
            <person name="Kysela D.T."/>
            <person name="Buechlein A."/>
            <person name="Hemmerich C."/>
            <person name="Brun Y.V."/>
        </authorList>
    </citation>
    <scope>NUCLEOTIDE SEQUENCE [LARGE SCALE GENOMIC DNA]</scope>
    <source>
        <strain evidence="13">ATCC 49814 / DSM 5838 / IFAM 1418</strain>
    </source>
</reference>
<evidence type="ECO:0000256" key="6">
    <source>
        <dbReference type="ARBA" id="ARBA00013053"/>
    </source>
</evidence>
<evidence type="ECO:0000313" key="12">
    <source>
        <dbReference type="EMBL" id="ACT58533.1"/>
    </source>
</evidence>
<keyword evidence="12" id="KW-0032">Aminotransferase</keyword>
<sequence>MIDQVWLNGEWLAPEIAKISTYDRGFLLGDSCFETLYFNGREIEGKAEHLQLLKKSIEVLKIENVLADDVVFKALEAAETILKEEKITEASVRLTLSRGLGRGAEVLGKPNMVLQMFEIGAGRPFSALKLITSPIRRNETSPLTFIKAGCYGDHLAALRFAKDNGGDEALMLNTKDNVAGLAMGNIVLVHQDEIITPPIKDGVRAGYMRTRVLQQANKQALKVTERSVSIDDILSAKYHIFGLNSLWGVRPVASVDNVRMPIMNAVLLG</sequence>
<dbReference type="PANTHER" id="PTHR42743">
    <property type="entry name" value="AMINO-ACID AMINOTRANSFERASE"/>
    <property type="match status" value="1"/>
</dbReference>
<dbReference type="PANTHER" id="PTHR42743:SF11">
    <property type="entry name" value="AMINODEOXYCHORISMATE LYASE"/>
    <property type="match status" value="1"/>
</dbReference>
<evidence type="ECO:0000256" key="3">
    <source>
        <dbReference type="ARBA" id="ARBA00004931"/>
    </source>
</evidence>
<organism evidence="12 13">
    <name type="scientific">Hirschia baltica (strain ATCC 49814 / DSM 5838 / IFAM 1418)</name>
    <dbReference type="NCBI Taxonomy" id="582402"/>
    <lineage>
        <taxon>Bacteria</taxon>
        <taxon>Pseudomonadati</taxon>
        <taxon>Pseudomonadota</taxon>
        <taxon>Alphaproteobacteria</taxon>
        <taxon>Hyphomonadales</taxon>
        <taxon>Hyphomonadaceae</taxon>
        <taxon>Hirschia</taxon>
    </lineage>
</organism>
<evidence type="ECO:0000256" key="4">
    <source>
        <dbReference type="ARBA" id="ARBA00005072"/>
    </source>
</evidence>